<keyword evidence="2" id="KW-1185">Reference proteome</keyword>
<evidence type="ECO:0000313" key="1">
    <source>
        <dbReference type="EMBL" id="CVK21808.1"/>
    </source>
</evidence>
<evidence type="ECO:0000313" key="2">
    <source>
        <dbReference type="Proteomes" id="UP000245702"/>
    </source>
</evidence>
<reference evidence="1 2" key="1">
    <citation type="submission" date="2016-01" db="EMBL/GenBank/DDBJ databases">
        <authorList>
            <person name="Brown R."/>
        </authorList>
    </citation>
    <scope>NUCLEOTIDE SEQUENCE [LARGE SCALE GENOMIC DNA]</scope>
    <source>
        <strain evidence="1">Sporomusa sphaeroides DSM 2875</strain>
    </source>
</reference>
<proteinExistence type="predicted"/>
<name>A0ABM9WA53_9FIRM</name>
<dbReference type="RefSeq" id="WP_075756595.1">
    <property type="nucleotide sequence ID" value="NZ_CP146991.1"/>
</dbReference>
<gene>
    <name evidence="1" type="ORF">SSPH_04526</name>
</gene>
<protein>
    <submittedName>
        <fullName evidence="1">Uncharacterized protein</fullName>
    </submittedName>
</protein>
<dbReference type="EMBL" id="FCOW01000048">
    <property type="protein sequence ID" value="CVK21808.1"/>
    <property type="molecule type" value="Genomic_DNA"/>
</dbReference>
<organism evidence="1 2">
    <name type="scientific">Sporomusa sphaeroides DSM 2875</name>
    <dbReference type="NCBI Taxonomy" id="1337886"/>
    <lineage>
        <taxon>Bacteria</taxon>
        <taxon>Bacillati</taxon>
        <taxon>Bacillota</taxon>
        <taxon>Negativicutes</taxon>
        <taxon>Selenomonadales</taxon>
        <taxon>Sporomusaceae</taxon>
        <taxon>Sporomusa</taxon>
    </lineage>
</organism>
<sequence>MSDSPLSGDAIVDAFFAELQDMEGVDKALAEKLASLHRDKKFTQKEVAASLQSLREEALKNG</sequence>
<accession>A0ABM9WA53</accession>
<comment type="caution">
    <text evidence="1">The sequence shown here is derived from an EMBL/GenBank/DDBJ whole genome shotgun (WGS) entry which is preliminary data.</text>
</comment>
<dbReference type="Proteomes" id="UP000245702">
    <property type="component" value="Unassembled WGS sequence"/>
</dbReference>